<keyword evidence="3" id="KW-0813">Transport</keyword>
<dbReference type="Proteomes" id="UP001596492">
    <property type="component" value="Unassembled WGS sequence"/>
</dbReference>
<dbReference type="NCBIfam" id="TIGR00688">
    <property type="entry name" value="rarD"/>
    <property type="match status" value="1"/>
</dbReference>
<feature type="transmembrane region" description="Helical" evidence="8">
    <location>
        <begin position="154"/>
        <end position="170"/>
    </location>
</feature>
<dbReference type="InterPro" id="IPR004626">
    <property type="entry name" value="RarD"/>
</dbReference>
<evidence type="ECO:0000313" key="10">
    <source>
        <dbReference type="EMBL" id="MFC7292038.1"/>
    </source>
</evidence>
<dbReference type="PANTHER" id="PTHR22911">
    <property type="entry name" value="ACYL-MALONYL CONDENSING ENZYME-RELATED"/>
    <property type="match status" value="1"/>
</dbReference>
<feature type="transmembrane region" description="Helical" evidence="8">
    <location>
        <begin position="131"/>
        <end position="148"/>
    </location>
</feature>
<reference evidence="11" key="1">
    <citation type="journal article" date="2019" name="Int. J. Syst. Evol. Microbiol.">
        <title>The Global Catalogue of Microorganisms (GCM) 10K type strain sequencing project: providing services to taxonomists for standard genome sequencing and annotation.</title>
        <authorList>
            <consortium name="The Broad Institute Genomics Platform"/>
            <consortium name="The Broad Institute Genome Sequencing Center for Infectious Disease"/>
            <person name="Wu L."/>
            <person name="Ma J."/>
        </authorList>
    </citation>
    <scope>NUCLEOTIDE SEQUENCE [LARGE SCALE GENOMIC DNA]</scope>
    <source>
        <strain evidence="11">CCUG 51308</strain>
    </source>
</reference>
<dbReference type="InterPro" id="IPR037185">
    <property type="entry name" value="EmrE-like"/>
</dbReference>
<organism evidence="10 11">
    <name type="scientific">Hirschia litorea</name>
    <dbReference type="NCBI Taxonomy" id="1199156"/>
    <lineage>
        <taxon>Bacteria</taxon>
        <taxon>Pseudomonadati</taxon>
        <taxon>Pseudomonadota</taxon>
        <taxon>Alphaproteobacteria</taxon>
        <taxon>Hyphomonadales</taxon>
        <taxon>Hyphomonadaceae</taxon>
        <taxon>Hirschia</taxon>
    </lineage>
</organism>
<comment type="caution">
    <text evidence="10">The sequence shown here is derived from an EMBL/GenBank/DDBJ whole genome shotgun (WGS) entry which is preliminary data.</text>
</comment>
<gene>
    <name evidence="10" type="primary">rarD</name>
    <name evidence="10" type="ORF">ACFQS8_10465</name>
</gene>
<feature type="transmembrane region" description="Helical" evidence="8">
    <location>
        <begin position="107"/>
        <end position="124"/>
    </location>
</feature>
<feature type="transmembrane region" description="Helical" evidence="8">
    <location>
        <begin position="75"/>
        <end position="95"/>
    </location>
</feature>
<dbReference type="Pfam" id="PF00892">
    <property type="entry name" value="EamA"/>
    <property type="match status" value="1"/>
</dbReference>
<evidence type="ECO:0000256" key="4">
    <source>
        <dbReference type="ARBA" id="ARBA00022475"/>
    </source>
</evidence>
<dbReference type="PANTHER" id="PTHR22911:SF137">
    <property type="entry name" value="SOLUTE CARRIER FAMILY 35 MEMBER G2-RELATED"/>
    <property type="match status" value="1"/>
</dbReference>
<keyword evidence="4" id="KW-1003">Cell membrane</keyword>
<feature type="domain" description="EamA" evidence="9">
    <location>
        <begin position="11"/>
        <end position="144"/>
    </location>
</feature>
<evidence type="ECO:0000256" key="7">
    <source>
        <dbReference type="ARBA" id="ARBA00023136"/>
    </source>
</evidence>
<evidence type="ECO:0000256" key="3">
    <source>
        <dbReference type="ARBA" id="ARBA00022448"/>
    </source>
</evidence>
<feature type="transmembrane region" description="Helical" evidence="8">
    <location>
        <begin position="12"/>
        <end position="30"/>
    </location>
</feature>
<evidence type="ECO:0000256" key="8">
    <source>
        <dbReference type="SAM" id="Phobius"/>
    </source>
</evidence>
<dbReference type="RefSeq" id="WP_382167280.1">
    <property type="nucleotide sequence ID" value="NZ_JBHTBR010000005.1"/>
</dbReference>
<keyword evidence="7 8" id="KW-0472">Membrane</keyword>
<protein>
    <submittedName>
        <fullName evidence="10">EamA family transporter RarD</fullName>
    </submittedName>
</protein>
<name>A0ABW2IM57_9PROT</name>
<feature type="transmembrane region" description="Helical" evidence="8">
    <location>
        <begin position="216"/>
        <end position="236"/>
    </location>
</feature>
<keyword evidence="6 8" id="KW-1133">Transmembrane helix</keyword>
<evidence type="ECO:0000256" key="1">
    <source>
        <dbReference type="ARBA" id="ARBA00004651"/>
    </source>
</evidence>
<comment type="subcellular location">
    <subcellularLocation>
        <location evidence="1">Cell membrane</location>
        <topology evidence="1">Multi-pass membrane protein</topology>
    </subcellularLocation>
</comment>
<dbReference type="EMBL" id="JBHTBR010000005">
    <property type="protein sequence ID" value="MFC7292038.1"/>
    <property type="molecule type" value="Genomic_DNA"/>
</dbReference>
<feature type="transmembrane region" description="Helical" evidence="8">
    <location>
        <begin position="182"/>
        <end position="201"/>
    </location>
</feature>
<accession>A0ABW2IM57</accession>
<evidence type="ECO:0000256" key="6">
    <source>
        <dbReference type="ARBA" id="ARBA00022989"/>
    </source>
</evidence>
<dbReference type="InterPro" id="IPR000620">
    <property type="entry name" value="EamA_dom"/>
</dbReference>
<proteinExistence type="inferred from homology"/>
<feature type="transmembrane region" description="Helical" evidence="8">
    <location>
        <begin position="269"/>
        <end position="289"/>
    </location>
</feature>
<evidence type="ECO:0000259" key="9">
    <source>
        <dbReference type="Pfam" id="PF00892"/>
    </source>
</evidence>
<comment type="similarity">
    <text evidence="2">Belongs to the EamA transporter family.</text>
</comment>
<keyword evidence="5 8" id="KW-0812">Transmembrane</keyword>
<evidence type="ECO:0000256" key="5">
    <source>
        <dbReference type="ARBA" id="ARBA00022692"/>
    </source>
</evidence>
<feature type="transmembrane region" description="Helical" evidence="8">
    <location>
        <begin position="42"/>
        <end position="63"/>
    </location>
</feature>
<sequence length="301" mass="33057">MNMKSTSDAQFGLFAAIGAYSLWGFLPLYFKILENVPPLTMLTQRMAWSVPTGLLLVVLAGRWKDFAFIFKTPRTLGLLIISGALMGCNWLIFIWAVQNGRILEGSLGYFINPLFSFGLAAIFFSERFSKLQILAIILAAIGVLNQTIVVGQFPWVAISLCVTFGFYGVIRKNVVVDSRAGFLLEVLLLFPFAIAYLIYVWTHGGAPIADTTRDSILVSLSGVVTAAPLILFALAAKRLRLSTVAIMQYIGPTIQFCVGLYFGEAFTQGHAVTFGFIWAGVLIFCISAWQNGRRAKIIAAE</sequence>
<evidence type="ECO:0000256" key="2">
    <source>
        <dbReference type="ARBA" id="ARBA00007362"/>
    </source>
</evidence>
<feature type="transmembrane region" description="Helical" evidence="8">
    <location>
        <begin position="243"/>
        <end position="263"/>
    </location>
</feature>
<dbReference type="SUPFAM" id="SSF103481">
    <property type="entry name" value="Multidrug resistance efflux transporter EmrE"/>
    <property type="match status" value="2"/>
</dbReference>
<keyword evidence="11" id="KW-1185">Reference proteome</keyword>
<evidence type="ECO:0000313" key="11">
    <source>
        <dbReference type="Proteomes" id="UP001596492"/>
    </source>
</evidence>